<keyword evidence="1" id="KW-0472">Membrane</keyword>
<feature type="transmembrane region" description="Helical" evidence="1">
    <location>
        <begin position="80"/>
        <end position="109"/>
    </location>
</feature>
<evidence type="ECO:0000313" key="3">
    <source>
        <dbReference type="Proteomes" id="UP000295710"/>
    </source>
</evidence>
<sequence>MHERSGLAIVILIYLLVLGAIGIAALASYILQGIGMYTLGKKRGMRYPWLAFIPYARVYYQGELCGPLVFKKRRMDNPGIWLLVIPIASGVITGIFTVMVWAGMLANIVRLSDYAYISYYTIFDMFSGFGSGIMLLAFLGLILFTLAAAAVQKTLTVLVNRQIYERYTDGNYAVTHAVLGIFVPLYTAVYFFIIRNRE</sequence>
<feature type="transmembrane region" description="Helical" evidence="1">
    <location>
        <begin position="6"/>
        <end position="31"/>
    </location>
</feature>
<accession>A0A4R4FAQ4</accession>
<dbReference type="RefSeq" id="WP_132279828.1">
    <property type="nucleotide sequence ID" value="NZ_JAOBST010000063.1"/>
</dbReference>
<evidence type="ECO:0000313" key="2">
    <source>
        <dbReference type="EMBL" id="TDA20692.1"/>
    </source>
</evidence>
<feature type="transmembrane region" description="Helical" evidence="1">
    <location>
        <begin position="172"/>
        <end position="193"/>
    </location>
</feature>
<gene>
    <name evidence="2" type="ORF">E1963_15375</name>
</gene>
<dbReference type="AlphaFoldDB" id="A0A4R4FAQ4"/>
<comment type="caution">
    <text evidence="2">The sequence shown here is derived from an EMBL/GenBank/DDBJ whole genome shotgun (WGS) entry which is preliminary data.</text>
</comment>
<proteinExistence type="predicted"/>
<keyword evidence="1" id="KW-0812">Transmembrane</keyword>
<feature type="transmembrane region" description="Helical" evidence="1">
    <location>
        <begin position="129"/>
        <end position="151"/>
    </location>
</feature>
<evidence type="ECO:0000256" key="1">
    <source>
        <dbReference type="SAM" id="Phobius"/>
    </source>
</evidence>
<protein>
    <submittedName>
        <fullName evidence="2">Uncharacterized protein</fullName>
    </submittedName>
</protein>
<name>A0A4R4FAQ4_9FIRM</name>
<reference evidence="2 3" key="1">
    <citation type="journal article" date="2016" name="Nat. Microbiol.">
        <title>The Mouse Intestinal Bacterial Collection (miBC) provides host-specific insight into cultured diversity and functional potential of the gut microbiota.</title>
        <authorList>
            <person name="Lagkouvardos I."/>
            <person name="Pukall R."/>
            <person name="Abt B."/>
            <person name="Foesel B.U."/>
            <person name="Meier-Kolthoff J.P."/>
            <person name="Kumar N."/>
            <person name="Bresciani A."/>
            <person name="Martinez I."/>
            <person name="Just S."/>
            <person name="Ziegler C."/>
            <person name="Brugiroux S."/>
            <person name="Garzetti D."/>
            <person name="Wenning M."/>
            <person name="Bui T.P."/>
            <person name="Wang J."/>
            <person name="Hugenholtz F."/>
            <person name="Plugge C.M."/>
            <person name="Peterson D.A."/>
            <person name="Hornef M.W."/>
            <person name="Baines J.F."/>
            <person name="Smidt H."/>
            <person name="Walter J."/>
            <person name="Kristiansen K."/>
            <person name="Nielsen H.B."/>
            <person name="Haller D."/>
            <person name="Overmann J."/>
            <person name="Stecher B."/>
            <person name="Clavel T."/>
        </authorList>
    </citation>
    <scope>NUCLEOTIDE SEQUENCE [LARGE SCALE GENOMIC DNA]</scope>
    <source>
        <strain evidence="2 3">DSM 28560</strain>
    </source>
</reference>
<dbReference type="EMBL" id="SMMX01000016">
    <property type="protein sequence ID" value="TDA20692.1"/>
    <property type="molecule type" value="Genomic_DNA"/>
</dbReference>
<dbReference type="Proteomes" id="UP000295710">
    <property type="component" value="Unassembled WGS sequence"/>
</dbReference>
<keyword evidence="3" id="KW-1185">Reference proteome</keyword>
<keyword evidence="1" id="KW-1133">Transmembrane helix</keyword>
<organism evidence="2 3">
    <name type="scientific">Extibacter muris</name>
    <dbReference type="NCBI Taxonomy" id="1796622"/>
    <lineage>
        <taxon>Bacteria</taxon>
        <taxon>Bacillati</taxon>
        <taxon>Bacillota</taxon>
        <taxon>Clostridia</taxon>
        <taxon>Lachnospirales</taxon>
        <taxon>Lachnospiraceae</taxon>
        <taxon>Extibacter</taxon>
    </lineage>
</organism>